<accession>A0ACB6UZ43</accession>
<comment type="caution">
    <text evidence="1">The sequence shown here is derived from an EMBL/GenBank/DDBJ whole genome shotgun (WGS) entry which is preliminary data.</text>
</comment>
<gene>
    <name evidence="1" type="ORF">D0Z00_004160</name>
</gene>
<evidence type="ECO:0000313" key="2">
    <source>
        <dbReference type="Proteomes" id="UP000744676"/>
    </source>
</evidence>
<dbReference type="Proteomes" id="UP000744676">
    <property type="component" value="Unassembled WGS sequence"/>
</dbReference>
<keyword evidence="2" id="KW-1185">Reference proteome</keyword>
<dbReference type="EMBL" id="QVQA01000257">
    <property type="protein sequence ID" value="KAF5093248.1"/>
    <property type="molecule type" value="Genomic_DNA"/>
</dbReference>
<reference evidence="1 2" key="1">
    <citation type="journal article" date="2020" name="Front. Microbiol.">
        <title>Phenotypic and Genetic Characterization of the Cheese Ripening Yeast Geotrichum candidum.</title>
        <authorList>
            <person name="Perkins V."/>
            <person name="Vignola S."/>
            <person name="Lessard M.H."/>
            <person name="Plante P.L."/>
            <person name="Corbeil J."/>
            <person name="Dugat-Bony E."/>
            <person name="Frenette M."/>
            <person name="Labrie S."/>
        </authorList>
    </citation>
    <scope>NUCLEOTIDE SEQUENCE [LARGE SCALE GENOMIC DNA]</scope>
    <source>
        <strain evidence="1 2">LMA-1147</strain>
    </source>
</reference>
<evidence type="ECO:0000313" key="1">
    <source>
        <dbReference type="EMBL" id="KAF5093248.1"/>
    </source>
</evidence>
<sequence length="416" mass="45538">MNSTSSTLNGCPLVSSDGEPLVHWIANFTGSCIYSQQAALSWTFGYISVIAWLGAQLPQIIENHRNKSVEGLSLGFLANWFLGDFTNFVGSLLTGQMPFQIVLAGYYLCVDLVLTGQFYYYTKLQKLHRLRKAHNHHHIKVVSNDHVAVETTKPLSIPATARSSSFNNLKSLVTSSFLASFSKVRAAPIPAQAPSSTAAVASAENAISALFASSHTIGTVISWFCACCYLTSRLPQIYKNYKRKSTSGTSIMLFLAALTGNTTYSLSILLAPAPLGQTKSQFLLNELPFLLGAAGTVVFDLTIFVQWLVYSDEQEENFLPTTPHFHYHHVNHANGSIINGYKYDLLDDDCISDLEDDADVLEGIAQASSSLESDSRGKLRKVASIPLKNQPNEDEEPLETITLMTKSSSQNNYGSV</sequence>
<proteinExistence type="predicted"/>
<protein>
    <submittedName>
        <fullName evidence="1">Uncharacterized protein</fullName>
    </submittedName>
</protein>
<name>A0ACB6UZ43_9ASCO</name>
<organism evidence="1 2">
    <name type="scientific">Geotrichum galactomycetum</name>
    <dbReference type="NCBI Taxonomy" id="27317"/>
    <lineage>
        <taxon>Eukaryota</taxon>
        <taxon>Fungi</taxon>
        <taxon>Dikarya</taxon>
        <taxon>Ascomycota</taxon>
        <taxon>Saccharomycotina</taxon>
        <taxon>Dipodascomycetes</taxon>
        <taxon>Dipodascales</taxon>
        <taxon>Dipodascaceae</taxon>
        <taxon>Geotrichum</taxon>
    </lineage>
</organism>